<sequence length="233" mass="24384">MRRSSHPPVPCDTVAARDAPRIDGPDRARTGSVSRVTVTIRPATPGDAEALARLAAVTFPLACPPSTTADAIAWFIAEQLSEVRFAEFLADPDRTILVAEPDRSTGAGIALAGSEEVAATGGLVGWSMLVATEGGVPADADAAASVTTRPAIELSKLYVHPVAHGAGIAGTLMVETLDAAADTGASVVWLGVNHENGRAIRFYEKQGFEVVGTKGFRLGDRIEHDHVLERALR</sequence>
<protein>
    <submittedName>
        <fullName evidence="5">GNAT family N-acetyltransferase</fullName>
    </submittedName>
</protein>
<comment type="caution">
    <text evidence="5">The sequence shown here is derived from an EMBL/GenBank/DDBJ whole genome shotgun (WGS) entry which is preliminary data.</text>
</comment>
<dbReference type="GO" id="GO:0016747">
    <property type="term" value="F:acyltransferase activity, transferring groups other than amino-acyl groups"/>
    <property type="evidence" value="ECO:0007669"/>
    <property type="project" value="InterPro"/>
</dbReference>
<feature type="domain" description="N-acetyltransferase" evidence="4">
    <location>
        <begin position="38"/>
        <end position="233"/>
    </location>
</feature>
<dbReference type="AlphaFoldDB" id="A0A6I3M9E1"/>
<keyword evidence="2" id="KW-0012">Acyltransferase</keyword>
<feature type="region of interest" description="Disordered" evidence="3">
    <location>
        <begin position="1"/>
        <end position="33"/>
    </location>
</feature>
<dbReference type="PANTHER" id="PTHR43877">
    <property type="entry name" value="AMINOALKYLPHOSPHONATE N-ACETYLTRANSFERASE-RELATED-RELATED"/>
    <property type="match status" value="1"/>
</dbReference>
<proteinExistence type="predicted"/>
<reference evidence="5 6" key="1">
    <citation type="submission" date="2019-11" db="EMBL/GenBank/DDBJ databases">
        <title>Agromyces kandeliae sp. nov., isolated from mangrove soil.</title>
        <authorList>
            <person name="Wang R."/>
        </authorList>
    </citation>
    <scope>NUCLEOTIDE SEQUENCE [LARGE SCALE GENOMIC DNA]</scope>
    <source>
        <strain evidence="5 6">JCM 11433</strain>
    </source>
</reference>
<dbReference type="Gene3D" id="3.40.630.30">
    <property type="match status" value="1"/>
</dbReference>
<organism evidence="5 6">
    <name type="scientific">Agromyces bracchium</name>
    <dbReference type="NCBI Taxonomy" id="88376"/>
    <lineage>
        <taxon>Bacteria</taxon>
        <taxon>Bacillati</taxon>
        <taxon>Actinomycetota</taxon>
        <taxon>Actinomycetes</taxon>
        <taxon>Micrococcales</taxon>
        <taxon>Microbacteriaceae</taxon>
        <taxon>Agromyces</taxon>
    </lineage>
</organism>
<keyword evidence="6" id="KW-1185">Reference proteome</keyword>
<evidence type="ECO:0000313" key="5">
    <source>
        <dbReference type="EMBL" id="MTH67183.1"/>
    </source>
</evidence>
<evidence type="ECO:0000313" key="6">
    <source>
        <dbReference type="Proteomes" id="UP000433071"/>
    </source>
</evidence>
<dbReference type="InterPro" id="IPR050832">
    <property type="entry name" value="Bact_Acetyltransf"/>
</dbReference>
<evidence type="ECO:0000256" key="3">
    <source>
        <dbReference type="SAM" id="MobiDB-lite"/>
    </source>
</evidence>
<dbReference type="CDD" id="cd04301">
    <property type="entry name" value="NAT_SF"/>
    <property type="match status" value="1"/>
</dbReference>
<dbReference type="OrthoDB" id="143110at2"/>
<dbReference type="EMBL" id="WMLB01000006">
    <property type="protein sequence ID" value="MTH67183.1"/>
    <property type="molecule type" value="Genomic_DNA"/>
</dbReference>
<accession>A0A6I3M9E1</accession>
<gene>
    <name evidence="5" type="ORF">GJ743_02200</name>
</gene>
<feature type="compositionally biased region" description="Basic and acidic residues" evidence="3">
    <location>
        <begin position="18"/>
        <end position="29"/>
    </location>
</feature>
<dbReference type="PROSITE" id="PS51186">
    <property type="entry name" value="GNAT"/>
    <property type="match status" value="1"/>
</dbReference>
<evidence type="ECO:0000256" key="2">
    <source>
        <dbReference type="ARBA" id="ARBA00023315"/>
    </source>
</evidence>
<dbReference type="Proteomes" id="UP000433071">
    <property type="component" value="Unassembled WGS sequence"/>
</dbReference>
<dbReference type="InterPro" id="IPR016181">
    <property type="entry name" value="Acyl_CoA_acyltransferase"/>
</dbReference>
<keyword evidence="1 5" id="KW-0808">Transferase</keyword>
<dbReference type="InterPro" id="IPR000182">
    <property type="entry name" value="GNAT_dom"/>
</dbReference>
<name>A0A6I3M9E1_9MICO</name>
<dbReference type="SUPFAM" id="SSF55729">
    <property type="entry name" value="Acyl-CoA N-acyltransferases (Nat)"/>
    <property type="match status" value="1"/>
</dbReference>
<evidence type="ECO:0000256" key="1">
    <source>
        <dbReference type="ARBA" id="ARBA00022679"/>
    </source>
</evidence>
<dbReference type="PANTHER" id="PTHR43877:SF1">
    <property type="entry name" value="ACETYLTRANSFERASE"/>
    <property type="match status" value="1"/>
</dbReference>
<evidence type="ECO:0000259" key="4">
    <source>
        <dbReference type="PROSITE" id="PS51186"/>
    </source>
</evidence>
<dbReference type="Pfam" id="PF00583">
    <property type="entry name" value="Acetyltransf_1"/>
    <property type="match status" value="1"/>
</dbReference>